<name>A0A0F9X0Y5_9ZZZZ</name>
<evidence type="ECO:0000313" key="1">
    <source>
        <dbReference type="EMBL" id="KKN85073.1"/>
    </source>
</evidence>
<proteinExistence type="predicted"/>
<protein>
    <submittedName>
        <fullName evidence="1">Uncharacterized protein</fullName>
    </submittedName>
</protein>
<accession>A0A0F9X0Y5</accession>
<organism evidence="1">
    <name type="scientific">marine sediment metagenome</name>
    <dbReference type="NCBI Taxonomy" id="412755"/>
    <lineage>
        <taxon>unclassified sequences</taxon>
        <taxon>metagenomes</taxon>
        <taxon>ecological metagenomes</taxon>
    </lineage>
</organism>
<dbReference type="AlphaFoldDB" id="A0A0F9X0Y5"/>
<sequence length="122" mass="13606">MIEQTRLLRFEHDDMEISNPFMSACGRFTVNPATEYGFLAVLTGGGCMALEKELEGGRILRLTDESGTNLPDMDDTEELGNSLIGLYDAQNEEIACCFVHEVWTDHQIEIESETKPSKAPGY</sequence>
<dbReference type="EMBL" id="LAZR01000163">
    <property type="protein sequence ID" value="KKN85073.1"/>
    <property type="molecule type" value="Genomic_DNA"/>
</dbReference>
<gene>
    <name evidence="1" type="ORF">LCGC14_0282420</name>
</gene>
<reference evidence="1" key="1">
    <citation type="journal article" date="2015" name="Nature">
        <title>Complex archaea that bridge the gap between prokaryotes and eukaryotes.</title>
        <authorList>
            <person name="Spang A."/>
            <person name="Saw J.H."/>
            <person name="Jorgensen S.L."/>
            <person name="Zaremba-Niedzwiedzka K."/>
            <person name="Martijn J."/>
            <person name="Lind A.E."/>
            <person name="van Eijk R."/>
            <person name="Schleper C."/>
            <person name="Guy L."/>
            <person name="Ettema T.J."/>
        </authorList>
    </citation>
    <scope>NUCLEOTIDE SEQUENCE</scope>
</reference>
<comment type="caution">
    <text evidence="1">The sequence shown here is derived from an EMBL/GenBank/DDBJ whole genome shotgun (WGS) entry which is preliminary data.</text>
</comment>